<feature type="compositionally biased region" description="Low complexity" evidence="1">
    <location>
        <begin position="10"/>
        <end position="23"/>
    </location>
</feature>
<keyword evidence="3" id="KW-1185">Reference proteome</keyword>
<dbReference type="Gramene" id="ONK64189">
    <property type="protein sequence ID" value="ONK64189"/>
    <property type="gene ID" value="A4U43_C07F23030"/>
</dbReference>
<feature type="compositionally biased region" description="Polar residues" evidence="1">
    <location>
        <begin position="72"/>
        <end position="92"/>
    </location>
</feature>
<protein>
    <submittedName>
        <fullName evidence="2">Uncharacterized protein</fullName>
    </submittedName>
</protein>
<evidence type="ECO:0000313" key="3">
    <source>
        <dbReference type="Proteomes" id="UP000243459"/>
    </source>
</evidence>
<dbReference type="AlphaFoldDB" id="A0A5P1EH78"/>
<evidence type="ECO:0000256" key="1">
    <source>
        <dbReference type="SAM" id="MobiDB-lite"/>
    </source>
</evidence>
<dbReference type="EMBL" id="CM007387">
    <property type="protein sequence ID" value="ONK64189.1"/>
    <property type="molecule type" value="Genomic_DNA"/>
</dbReference>
<reference evidence="3" key="1">
    <citation type="journal article" date="2017" name="Nat. Commun.">
        <title>The asparagus genome sheds light on the origin and evolution of a young Y chromosome.</title>
        <authorList>
            <person name="Harkess A."/>
            <person name="Zhou J."/>
            <person name="Xu C."/>
            <person name="Bowers J.E."/>
            <person name="Van der Hulst R."/>
            <person name="Ayyampalayam S."/>
            <person name="Mercati F."/>
            <person name="Riccardi P."/>
            <person name="McKain M.R."/>
            <person name="Kakrana A."/>
            <person name="Tang H."/>
            <person name="Ray J."/>
            <person name="Groenendijk J."/>
            <person name="Arikit S."/>
            <person name="Mathioni S.M."/>
            <person name="Nakano M."/>
            <person name="Shan H."/>
            <person name="Telgmann-Rauber A."/>
            <person name="Kanno A."/>
            <person name="Yue Z."/>
            <person name="Chen H."/>
            <person name="Li W."/>
            <person name="Chen Y."/>
            <person name="Xu X."/>
            <person name="Zhang Y."/>
            <person name="Luo S."/>
            <person name="Chen H."/>
            <person name="Gao J."/>
            <person name="Mao Z."/>
            <person name="Pires J.C."/>
            <person name="Luo M."/>
            <person name="Kudrna D."/>
            <person name="Wing R.A."/>
            <person name="Meyers B.C."/>
            <person name="Yi K."/>
            <person name="Kong H."/>
            <person name="Lavrijsen P."/>
            <person name="Sunseri F."/>
            <person name="Falavigna A."/>
            <person name="Ye Y."/>
            <person name="Leebens-Mack J.H."/>
            <person name="Chen G."/>
        </authorList>
    </citation>
    <scope>NUCLEOTIDE SEQUENCE [LARGE SCALE GENOMIC DNA]</scope>
    <source>
        <strain evidence="3">cv. DH0086</strain>
    </source>
</reference>
<dbReference type="Proteomes" id="UP000243459">
    <property type="component" value="Chromosome 7"/>
</dbReference>
<organism evidence="2 3">
    <name type="scientific">Asparagus officinalis</name>
    <name type="common">Garden asparagus</name>
    <dbReference type="NCBI Taxonomy" id="4686"/>
    <lineage>
        <taxon>Eukaryota</taxon>
        <taxon>Viridiplantae</taxon>
        <taxon>Streptophyta</taxon>
        <taxon>Embryophyta</taxon>
        <taxon>Tracheophyta</taxon>
        <taxon>Spermatophyta</taxon>
        <taxon>Magnoliopsida</taxon>
        <taxon>Liliopsida</taxon>
        <taxon>Asparagales</taxon>
        <taxon>Asparagaceae</taxon>
        <taxon>Asparagoideae</taxon>
        <taxon>Asparagus</taxon>
    </lineage>
</organism>
<accession>A0A5P1EH78</accession>
<feature type="region of interest" description="Disordered" evidence="1">
    <location>
        <begin position="1"/>
        <end position="118"/>
    </location>
</feature>
<evidence type="ECO:0000313" key="2">
    <source>
        <dbReference type="EMBL" id="ONK64189.1"/>
    </source>
</evidence>
<proteinExistence type="predicted"/>
<feature type="region of interest" description="Disordered" evidence="1">
    <location>
        <begin position="162"/>
        <end position="195"/>
    </location>
</feature>
<name>A0A5P1EH78_ASPOF</name>
<feature type="compositionally biased region" description="Polar residues" evidence="1">
    <location>
        <begin position="172"/>
        <end position="181"/>
    </location>
</feature>
<gene>
    <name evidence="2" type="ORF">A4U43_C07F23030</name>
</gene>
<sequence>MEKKKEDTDQNQQPSASNQNQSQTAVRKRNRLTGIFGRHSHHQQQEPPSDNPRPTAAQDPLENVKIRRGKRSSTTNTARFPSHVQHATSTTATKDHHQITPTLKSLKTSNADNTDDQKTSCPRYGFEFNSQRVDENGRITSGYAKFIREEFPAKLKSFMAKVPGRRYKEQDANTVKNSQPPSKKDKKKKDEEEKELEDFYQDFGFF</sequence>
<feature type="compositionally biased region" description="Polar residues" evidence="1">
    <location>
        <begin position="99"/>
        <end position="112"/>
    </location>
</feature>